<protein>
    <submittedName>
        <fullName evidence="1">Uncharacterized protein</fullName>
    </submittedName>
</protein>
<evidence type="ECO:0000313" key="2">
    <source>
        <dbReference type="Proteomes" id="UP000316541"/>
    </source>
</evidence>
<reference evidence="1 2" key="1">
    <citation type="submission" date="2019-07" db="EMBL/GenBank/DDBJ databases">
        <title>Microbispora hainanensis DSM 45428.</title>
        <authorList>
            <person name="Thawai C."/>
        </authorList>
    </citation>
    <scope>NUCLEOTIDE SEQUENCE [LARGE SCALE GENOMIC DNA]</scope>
    <source>
        <strain evidence="1 2">DSM 45428</strain>
    </source>
</reference>
<name>A0A544XXT0_9ACTN</name>
<comment type="caution">
    <text evidence="1">The sequence shown here is derived from an EMBL/GenBank/DDBJ whole genome shotgun (WGS) entry which is preliminary data.</text>
</comment>
<dbReference type="AlphaFoldDB" id="A0A544XXT0"/>
<dbReference type="Proteomes" id="UP000316541">
    <property type="component" value="Unassembled WGS sequence"/>
</dbReference>
<evidence type="ECO:0000313" key="1">
    <source>
        <dbReference type="EMBL" id="TQS09222.1"/>
    </source>
</evidence>
<dbReference type="EMBL" id="VIRM01000090">
    <property type="protein sequence ID" value="TQS09222.1"/>
    <property type="molecule type" value="Genomic_DNA"/>
</dbReference>
<accession>A0A544XXT0</accession>
<gene>
    <name evidence="1" type="ORF">FLX08_38795</name>
</gene>
<organism evidence="1 2">
    <name type="scientific">Microbispora hainanensis</name>
    <dbReference type="NCBI Taxonomy" id="568844"/>
    <lineage>
        <taxon>Bacteria</taxon>
        <taxon>Bacillati</taxon>
        <taxon>Actinomycetota</taxon>
        <taxon>Actinomycetes</taxon>
        <taxon>Streptosporangiales</taxon>
        <taxon>Streptosporangiaceae</taxon>
        <taxon>Microbispora</taxon>
    </lineage>
</organism>
<sequence length="178" mass="19684">MGDTSDERLQGALSALWRAAAIEGCYGHRDREPEEQDEVACTVPSLAELGFLLGTVTLPTGHRVVCECTAVREEGGSDWLDFCLPVGALEHIDERFGSYLFDQVDGEAVFGWRRTYDDWLADIGTSVYQEVPFRLGLIGFMTSGTVDARELNGTPPEERWMGYLLPADGVLRYVAANM</sequence>
<proteinExistence type="predicted"/>